<dbReference type="InterPro" id="IPR052418">
    <property type="entry name" value="Apolipoprotein_B"/>
</dbReference>
<evidence type="ECO:0000256" key="6">
    <source>
        <dbReference type="ARBA" id="ARBA00022513"/>
    </source>
</evidence>
<sequence>MGFITKLCFLLLFGSCVVAQGRSDDKETAPCLKRTTRFKNLKTYFYNYEAETSNGIAETASSRSGVHISCRVELEVPQYCAYSMQIKACTLKEVSGISADGKPNFVLSKDTEEFQQAMSKYELKFTTYGHLSVNLYPSKSETANILNIKRGIISALLLPMESNEDVQTFDIATVYGNCTSEVTVNNRVNNVATQMTVKRDLTACNRFTPTTDYRSPLALLTGTHMAMSSFLSSSQSCSYSLDVKKHVTEAICNEKHNFLSLSNENPHGVVSQVKQTLKLENFSPSNTRYFANDESTIMKELTLEHADSRAKNADSALSSLQDLVRLPESGSNQQRANLFQTFVVELRRIEKDTFETALPKLNEIDASRLVTFQALLQCGTPECFGAILKILQSDQFPPMVADAVTYAIGLMASPSASMIQETLNQAKLRHTRGIFYALSHTIRKFYDETKSVVPELKAVADYLMSIIGSDCSGDEDSVYLTLKALGNMGQAMENAIPGINANLIACINNSNVSPSIQQAAIQALRQITLNNELRNVLLEVFKDVKGSVSRRLGAYLMVMKEPSSNHLKKIARYLPKIENIQVKNFVSTHLSNILKSEAPNVQVLKNKLSDALRDVHLPGPMNFRKFSRNYNVYKKINLPGKQDALAAGLQSNVIFEQGEYLPRSVMLETTLNVFGESMDLFEFGLDGNGFEPSLEAIFGSKGFFPDSAKKALYWMNGKVPDKVSQVMFNWFGISKDGEDSEQDLMKKLTDNFHKMLKKFEEQTPEAEAFLRIFGNELGYIKGSDFKLPREMMSNAFQLFRSLPPKLMAALQKGINSDLFAHYIFMDTQFNLPTGAGLPLKLSLSGTIAPGAKAGIRFSGKKSEGLIKPAVAIEFVTQLGVNVPNFARNGIQINQNLYHESGFEARIKKSNNQIKFSIPAPKEPIKLLSISNGLSLIHNTKTEKIAFLTEKGQTWKSCKPLFIGVAICSSATYPDTPSCPLTGELRFEVEIEPTANVRNYAAAVAYQSQRIEEELEHSLKFTVQAEGSENAEATAEIKYNVNQQTFTGDVQIPKFDVELGMKLGIEDKSAPQNTAYVVKLDITNRNVPEVTLTGRARYNNEQKDLLLQGIFSIPQLDINTNVGTQIRHSSDESFTEFNIEASIPYLKASYRTNYKYDNKKIQVAWDSEVTSDLKPINEKIRNMEMPDMSQYQKDVNNYFDKLFNQQLPETDMNLKHILDKSMEAGNSWLQQAALNNPHVDTFQRNLKALGTVDFEKIKSYFNPPENLFLKSHGSIAGTLSGNKWTIKVPIPFGAIVTKGSSFFSKILSAQPMVMKVLGMNSNEYGKPPVEEDTSTQTITIPEIYNLHIPSINKLEFSTQMNSNYYKYSSNFTTDNSDRKQFSADVDIRAVSALDYLSYHLKGSALSKQDAEDMLTRSISSSFQHKLLESSIKLSQKYNSPDEILIETTYECDALSNLGTKGSLRSWYKIDMNKSPIIKMEGQSAGTLNVASYDATLNYRTSETIDPINQEGKGDSTLNFNSAFLQVTNKMNGEYNKDVVTFSSNTEGSWLNLKNVIKMNSRAKKFELKCDTSGEFSNGNFSSNIKLIKSAEVLKVVNKLRGELYGATLETKDELNYREDRLSLFLNSTGKYNKVATTNSLSLLVLEEHVEVEHKWNADYYDKKFHSILSGTFNDGALELKSDTAFAGVANQGILKYDNGALSTEVTSSVNMRSFMLKHVFTTVINQHGVIMSIGINDQKSNLINLNMEGKANSGGIYITSSGVILQTKATNTIDLQFNGEKGLMFNTMTKALFKETTFNHINNITIGSWTLTASNTIETGSYLDSNNKYQQKFEVHMRPFIVSINFDNKFQYQQLHASHIVQLSLEPFKVELKGELTGSQKENRLVHIYILKYADLKTLLSANTTGRLNNMNINHRLNLEINGLSAKFSSDMSSTSRALKFQNNVRFTAIPFVLTFSADTSAKGSINGWGLHSGELNNKLQMKAEPLAIALHHDFKGISEHELADRRLKSLLENSLNILLIPTEQESKWIIKSQLNNNTYMQTINAYNDPEKIGIDIASNAEVDFSCLKEVNFLPSKVLEFVDQAGLQTIQISGTLKYDKNGDVHVIDIPFLEHLPAYFESFKVVILNTLEGIQNYLKDIQINQFVQKCKKALTQMSDFIRDMNLDIKVNDARDKVLVFVREYQLLPEYLKSALIQVHNSTLTNLQEALFNLKGYDKTKLKEAIANFINLTLNALIEIDQNYAVSKKTANAIIQMQEVLSRYYQNAVQSNFADWIQGLEEEYQIKAQLQDMLKELHLQLQNINLQEFADGLTQQINLNALIEKLEQYLNTYDQEIKKKIKNIYEGILWLLEHYEINDKINSINAKMQQVITTYEIDILVQKLLAETVKLVQTSKIKDTIQGAIISLKKSLGKSYNGIIQYIDDATEQIKLYDYQKLIDKINGLLNIIITNLRQFDYNAFVDERNAQILSIINDIKDKMEDLEIPQKVKSVKFFLQEIQSYMVHYIERLQQKNMAELISPLIGVLRSIVTSFQNYLEATFGDILEDLRVRINEMDIQEELQIYWQDAVNYYKTIASHISAAYDYVKIEMMFLATRYDFKEVVNQIEMYLEEGFIVPELDIGVIFIPAFEISIRAIRKGEFDTPSFTVPLTNLHIRSYHINLNNLNEIRIPSTFEIPPFVILDSIFVPAITIDLEKIKNFTLPTIENILNSEIFIGEFNTLSDLNFLAMSLPDVTFPEIDFSAFHIPDISKVNLDHFLLDDIQIPEFQFPRIPLKVSVPAFGKLSGTFTFNCPVYGLHTTAGIHNINIVKNSTELLAFITAKGISSVSALSFDLEANARLSAPEQTHLELSESITFDHTAITIGHMGNLTFTRPFVNGKAETKIKITTEAYNAETINIATMKIQKALSTKMQTTYSHNLNVPHKQLSSQVSLLNIIQTSPNEKNAALSITTTANGKWSFQGYSDEGAHKSELKLNLDAPALIVAFSGDTNTKYIKMKQSFKTEISPSFSARLTLNSEANFADVVVCFVTANGKADLVPLKVELRGSHKTNLNGRAVGTVANSFRFTAEPFAVGFEAKNSADVKVSFPLTLIGKLEFLNNYELTLNPNEQQFSWQVNSTFNQYKYMHDIYVANSEENISMHLKLNGDANLDFLTLPISIPEISLPYSSFRIRPVRNYSLWEHTNLKNLLRTTRQSLGLSIKTEYRKNKDFHSFKIDMEPLYSKINDYLTTSAYRFRHARNNILKLLKKIQHDGLQENSATRMLHIPGYTIPGLNIEVSSYRLEIPVFNFDTTRTITTPTFKLPIINFIMPSYTFAIPFLGLKLIHIPDSLYTLPFPRIKMPRIQDTIKVPAMGNLTYDFSLKSSLVVFNSHFELFNQSDIIARYSVSSSSIFTSNFKAEGTTSLARRRGLKLATTISVNHDTIRGNHDSTVTLTKRNMEASISTGALIKLFDGFVLNFKHNLNGKAKPTPNVQSKISLKYSLSVPSTDNEVPIVQGSVIHSLTLADFASYLNLETSTNAHIEGTMQYKFFGNMNNEASIYLSSNNTRSSVKLELSSSVDSTSGNVWNMTTNENLAVATSKDQIYATWDHSADNILTLPSVFETNGHQKSKATLELAFWSLTAKLQTEIDQTSDLWQKADVQSDIAVIIKPEMQKVKWNNNGHLLSAVFSDEVELLNNGAEIHLDLTGSLQGYVNFLKQIELPLYEKSFWDILKFDLTTSEEERQYLNVSALIVFTKSENNLFIPLPTQMLANGLKIHIPEITLHIPEWVKNVPEMIPQIANFHIPDEIEFPTIIIPLINVVVPSYKSQFPELKLPRIIITPEFMVPYTTLRVPSYTINLTDIAIPPKINFLPFDLTLPNLPTVSFPKVTVHSTYLELSGYMIPYLEIAVPEFKISVSQFDLPKSFKIAGHYLQLDNIAKQIANFELPTITIPAKTVEIPPLKAKLPLALVLPAFKSFTGNVKVLSPIYNTTWITSVKSDQNRADILIAAVDATSSSTLRFLEYEIDASATLSTTINTYNLDGKYTFAHPDLSIDWKQNCTFQRSGLTSYLRVDVTSPTFTDLNIRWRENNGEITSSVSSPATGFIGLVIKRKGSNVLNGKLYIHKPISSEIVILASKVSLENPESINMQFNWANDVTTDMVNGLKERIPRMIQAIYKCVNKYHTEHLGIEMSVVSSKGKDLIKLGVDEAFTKARNRIKEVGIFLQSTVDTASQYQKVKEATNKLFKRAADKVANVDFEQKVTTLLDAISNLTQEYQSKLKDLIEAAIKFLKYTKFQLPGLADQYTGQELYTMSINHGTQLFVKFDNIVKDHLENAVEYIRELEFNMVPGNNSTIKASEILSQLGGSLKQVLTKVIDVLTKMSRLDVEQYLNFLKSYIQTWSEDLINANVASANILKQEVKFITNSTEYFNTYFKYSLTGFQEFGKGTIPEYIKTVNEFLNRTFSDINNQIPAYKRTIKTKLDEAILKLNEPYEELIAQGAYAVNVFIENFSKFTEQLFRFLEQIANKLTDGMELYVKKQPGQLIINVPHPLKWKSFDDVPQLNERTLSKLHIKGQQILQRSTALTWQQIMESYQKDKKSLNGKKTKNKSKF</sequence>
<feature type="chain" id="PRO_5019452597" description="Vitellogenin domain-containing protein" evidence="21">
    <location>
        <begin position="20"/>
        <end position="4587"/>
    </location>
</feature>
<evidence type="ECO:0000256" key="5">
    <source>
        <dbReference type="ARBA" id="ARBA00022490"/>
    </source>
</evidence>
<evidence type="ECO:0000256" key="19">
    <source>
        <dbReference type="PROSITE-ProRule" id="PRU00557"/>
    </source>
</evidence>
<proteinExistence type="predicted"/>
<dbReference type="GO" id="GO:0005319">
    <property type="term" value="F:lipid transporter activity"/>
    <property type="evidence" value="ECO:0007669"/>
    <property type="project" value="InterPro"/>
</dbReference>
<keyword evidence="11" id="KW-0427">LDL</keyword>
<dbReference type="GO" id="GO:0034362">
    <property type="term" value="C:low-density lipoprotein particle"/>
    <property type="evidence" value="ECO:0007669"/>
    <property type="project" value="UniProtKB-KW"/>
</dbReference>
<keyword evidence="14" id="KW-0443">Lipid metabolism</keyword>
<keyword evidence="5" id="KW-0963">Cytoplasm</keyword>
<keyword evidence="16" id="KW-0325">Glycoprotein</keyword>
<feature type="disulfide bond" evidence="19">
    <location>
        <begin position="178"/>
        <end position="204"/>
    </location>
</feature>
<evidence type="ECO:0000256" key="1">
    <source>
        <dbReference type="ARBA" id="ARBA00004496"/>
    </source>
</evidence>
<name>A0A401PJX3_SCYTO</name>
<evidence type="ECO:0000256" key="9">
    <source>
        <dbReference type="ARBA" id="ARBA00022674"/>
    </source>
</evidence>
<dbReference type="GO" id="GO:0008203">
    <property type="term" value="P:cholesterol metabolic process"/>
    <property type="evidence" value="ECO:0007669"/>
    <property type="project" value="UniProtKB-KW"/>
</dbReference>
<keyword evidence="10" id="KW-0551">Lipid droplet</keyword>
<keyword evidence="19" id="KW-1015">Disulfide bond</keyword>
<evidence type="ECO:0000256" key="8">
    <source>
        <dbReference type="ARBA" id="ARBA00022548"/>
    </source>
</evidence>
<dbReference type="InterPro" id="IPR015819">
    <property type="entry name" value="Lipid_transp_b-sht_shell"/>
</dbReference>
<evidence type="ECO:0000256" key="10">
    <source>
        <dbReference type="ARBA" id="ARBA00022677"/>
    </source>
</evidence>
<dbReference type="Gene3D" id="2.20.80.10">
    <property type="entry name" value="Lipovitellin-phosvitin complex, chain A, domain 4"/>
    <property type="match status" value="1"/>
</dbReference>
<reference evidence="23 24" key="1">
    <citation type="journal article" date="2018" name="Nat. Ecol. Evol.">
        <title>Shark genomes provide insights into elasmobranch evolution and the origin of vertebrates.</title>
        <authorList>
            <person name="Hara Y"/>
            <person name="Yamaguchi K"/>
            <person name="Onimaru K"/>
            <person name="Kadota M"/>
            <person name="Koyanagi M"/>
            <person name="Keeley SD"/>
            <person name="Tatsumi K"/>
            <person name="Tanaka K"/>
            <person name="Motone F"/>
            <person name="Kageyama Y"/>
            <person name="Nozu R"/>
            <person name="Adachi N"/>
            <person name="Nishimura O"/>
            <person name="Nakagawa R"/>
            <person name="Tanegashima C"/>
            <person name="Kiyatake I"/>
            <person name="Matsumoto R"/>
            <person name="Murakumo K"/>
            <person name="Nishida K"/>
            <person name="Terakita A"/>
            <person name="Kuratani S"/>
            <person name="Sato K"/>
            <person name="Hyodo S Kuraku.S."/>
        </authorList>
    </citation>
    <scope>NUCLEOTIDE SEQUENCE [LARGE SCALE GENOMIC DNA]</scope>
</reference>
<evidence type="ECO:0000256" key="12">
    <source>
        <dbReference type="ARBA" id="ARBA00022729"/>
    </source>
</evidence>
<evidence type="ECO:0000256" key="7">
    <source>
        <dbReference type="ARBA" id="ARBA00022525"/>
    </source>
</evidence>
<keyword evidence="17" id="KW-0753">Steroid metabolism</keyword>
<evidence type="ECO:0000256" key="18">
    <source>
        <dbReference type="ARBA" id="ARBA00023313"/>
    </source>
</evidence>
<comment type="caution">
    <text evidence="23">The sequence shown here is derived from an EMBL/GenBank/DDBJ whole genome shotgun (WGS) entry which is preliminary data.</text>
</comment>
<keyword evidence="4" id="KW-0813">Transport</keyword>
<dbReference type="GO" id="GO:0042627">
    <property type="term" value="C:chylomicron"/>
    <property type="evidence" value="ECO:0007669"/>
    <property type="project" value="UniProtKB-KW"/>
</dbReference>
<evidence type="ECO:0000256" key="20">
    <source>
        <dbReference type="SAM" id="Coils"/>
    </source>
</evidence>
<comment type="subcellular location">
    <subcellularLocation>
        <location evidence="1">Cytoplasm</location>
    </subcellularLocation>
    <subcellularLocation>
        <location evidence="2">Lipid droplet</location>
    </subcellularLocation>
    <subcellularLocation>
        <location evidence="3">Secreted</location>
    </subcellularLocation>
</comment>
<dbReference type="PANTHER" id="PTHR13769:SF1">
    <property type="entry name" value="APOLIPOPROTEIN B-100"/>
    <property type="match status" value="1"/>
</dbReference>
<evidence type="ECO:0000256" key="4">
    <source>
        <dbReference type="ARBA" id="ARBA00022448"/>
    </source>
</evidence>
<dbReference type="InterPro" id="IPR001747">
    <property type="entry name" value="Vitellogenin_N"/>
</dbReference>
<dbReference type="GO" id="GO:0005811">
    <property type="term" value="C:lipid droplet"/>
    <property type="evidence" value="ECO:0007669"/>
    <property type="project" value="UniProtKB-SubCell"/>
</dbReference>
<dbReference type="Pfam" id="PF09172">
    <property type="entry name" value="Vit_open_b-sht"/>
    <property type="match status" value="1"/>
</dbReference>
<keyword evidence="15" id="KW-1207">Sterol metabolism</keyword>
<keyword evidence="12 21" id="KW-0732">Signal</keyword>
<dbReference type="InterPro" id="IPR011030">
    <property type="entry name" value="Lipovitellin_superhlx_dom"/>
</dbReference>
<dbReference type="Pfam" id="PF06448">
    <property type="entry name" value="DUF1081"/>
    <property type="match status" value="1"/>
</dbReference>
<evidence type="ECO:0000256" key="2">
    <source>
        <dbReference type="ARBA" id="ARBA00004502"/>
    </source>
</evidence>
<evidence type="ECO:0000256" key="17">
    <source>
        <dbReference type="ARBA" id="ARBA00023221"/>
    </source>
</evidence>
<evidence type="ECO:0000256" key="14">
    <source>
        <dbReference type="ARBA" id="ARBA00023098"/>
    </source>
</evidence>
<keyword evidence="8" id="KW-0153">Cholesterol metabolism</keyword>
<dbReference type="SMART" id="SM00638">
    <property type="entry name" value="LPD_N"/>
    <property type="match status" value="1"/>
</dbReference>
<dbReference type="PANTHER" id="PTHR13769">
    <property type="entry name" value="APOLIPOPROTEIN B"/>
    <property type="match status" value="1"/>
</dbReference>
<dbReference type="InterPro" id="IPR015816">
    <property type="entry name" value="Vitellinogen_b-sht_N"/>
</dbReference>
<keyword evidence="20" id="KW-0175">Coiled coil</keyword>
<accession>A0A401PJX3</accession>
<keyword evidence="24" id="KW-1185">Reference proteome</keyword>
<dbReference type="GO" id="GO:0008201">
    <property type="term" value="F:heparin binding"/>
    <property type="evidence" value="ECO:0007669"/>
    <property type="project" value="UniProtKB-KW"/>
</dbReference>
<dbReference type="Proteomes" id="UP000288216">
    <property type="component" value="Unassembled WGS sequence"/>
</dbReference>
<keyword evidence="18" id="KW-0850">VLDL</keyword>
<dbReference type="OMA" id="FTCAYEN"/>
<dbReference type="Gene3D" id="1.25.10.20">
    <property type="entry name" value="Vitellinogen, superhelical"/>
    <property type="match status" value="1"/>
</dbReference>
<evidence type="ECO:0000256" key="21">
    <source>
        <dbReference type="SAM" id="SignalP"/>
    </source>
</evidence>
<dbReference type="Gene3D" id="2.30.230.10">
    <property type="entry name" value="Lipovitellin, beta-sheet shell regions, chain A"/>
    <property type="match status" value="1"/>
</dbReference>
<dbReference type="SUPFAM" id="SSF48431">
    <property type="entry name" value="Lipovitellin-phosvitin complex, superhelical domain"/>
    <property type="match status" value="1"/>
</dbReference>
<dbReference type="SMART" id="SM01169">
    <property type="entry name" value="DUF1943"/>
    <property type="match status" value="1"/>
</dbReference>
<feature type="signal peptide" evidence="21">
    <location>
        <begin position="1"/>
        <end position="19"/>
    </location>
</feature>
<comment type="caution">
    <text evidence="19">Lacks conserved residue(s) required for the propagation of feature annotation.</text>
</comment>
<evidence type="ECO:0000313" key="24">
    <source>
        <dbReference type="Proteomes" id="UP000288216"/>
    </source>
</evidence>
<keyword evidence="9" id="KW-0358">Heparin-binding</keyword>
<organism evidence="23 24">
    <name type="scientific">Scyliorhinus torazame</name>
    <name type="common">Cloudy catshark</name>
    <name type="synonym">Catulus torazame</name>
    <dbReference type="NCBI Taxonomy" id="75743"/>
    <lineage>
        <taxon>Eukaryota</taxon>
        <taxon>Metazoa</taxon>
        <taxon>Chordata</taxon>
        <taxon>Craniata</taxon>
        <taxon>Vertebrata</taxon>
        <taxon>Chondrichthyes</taxon>
        <taxon>Elasmobranchii</taxon>
        <taxon>Galeomorphii</taxon>
        <taxon>Galeoidea</taxon>
        <taxon>Carcharhiniformes</taxon>
        <taxon>Scyliorhinidae</taxon>
        <taxon>Scyliorhinus</taxon>
    </lineage>
</organism>
<keyword evidence="6" id="KW-0162">Chylomicron</keyword>
<dbReference type="STRING" id="75743.A0A401PJX3"/>
<dbReference type="Pfam" id="PF01347">
    <property type="entry name" value="Vitellogenin_N"/>
    <property type="match status" value="1"/>
</dbReference>
<feature type="domain" description="Vitellogenin" evidence="22">
    <location>
        <begin position="38"/>
        <end position="665"/>
    </location>
</feature>
<evidence type="ECO:0000313" key="23">
    <source>
        <dbReference type="EMBL" id="GCB73406.1"/>
    </source>
</evidence>
<evidence type="ECO:0000256" key="11">
    <source>
        <dbReference type="ARBA" id="ARBA00022710"/>
    </source>
</evidence>
<gene>
    <name evidence="23" type="ORF">scyTo_0006757</name>
</gene>
<protein>
    <recommendedName>
        <fullName evidence="22">Vitellogenin domain-containing protein</fullName>
    </recommendedName>
</protein>
<dbReference type="Gene3D" id="2.20.50.20">
    <property type="entry name" value="Lipovitellin. Chain A, domain 3"/>
    <property type="match status" value="1"/>
</dbReference>
<dbReference type="EMBL" id="BFAA01002332">
    <property type="protein sequence ID" value="GCB73406.1"/>
    <property type="molecule type" value="Genomic_DNA"/>
</dbReference>
<dbReference type="InterPro" id="IPR015817">
    <property type="entry name" value="Vitellinogen_open_b-sht_sub1"/>
</dbReference>
<evidence type="ECO:0000256" key="3">
    <source>
        <dbReference type="ARBA" id="ARBA00004613"/>
    </source>
</evidence>
<dbReference type="InterPro" id="IPR015255">
    <property type="entry name" value="Vitellinogen_open_b-sht"/>
</dbReference>
<dbReference type="SUPFAM" id="SSF56968">
    <property type="entry name" value="Lipovitellin-phosvitin complex, beta-sheet shell regions"/>
    <property type="match status" value="2"/>
</dbReference>
<keyword evidence="13" id="KW-0445">Lipid transport</keyword>
<evidence type="ECO:0000256" key="15">
    <source>
        <dbReference type="ARBA" id="ARBA00023166"/>
    </source>
</evidence>
<dbReference type="OrthoDB" id="6484170at2759"/>
<evidence type="ECO:0000256" key="16">
    <source>
        <dbReference type="ARBA" id="ARBA00023180"/>
    </source>
</evidence>
<keyword evidence="7" id="KW-0964">Secreted</keyword>
<dbReference type="InterPro" id="IPR009454">
    <property type="entry name" value="Lipid_transpt_open_b-sht"/>
</dbReference>
<dbReference type="PROSITE" id="PS51211">
    <property type="entry name" value="VITELLOGENIN"/>
    <property type="match status" value="1"/>
</dbReference>
<evidence type="ECO:0000259" key="22">
    <source>
        <dbReference type="PROSITE" id="PS51211"/>
    </source>
</evidence>
<dbReference type="GO" id="GO:0005737">
    <property type="term" value="C:cytoplasm"/>
    <property type="evidence" value="ECO:0007669"/>
    <property type="project" value="UniProtKB-SubCell"/>
</dbReference>
<dbReference type="GO" id="GO:0034361">
    <property type="term" value="C:very-low-density lipoprotein particle"/>
    <property type="evidence" value="ECO:0007669"/>
    <property type="project" value="UniProtKB-KW"/>
</dbReference>
<evidence type="ECO:0000256" key="13">
    <source>
        <dbReference type="ARBA" id="ARBA00023055"/>
    </source>
</evidence>
<feature type="coiled-coil region" evidence="20">
    <location>
        <begin position="2277"/>
        <end position="2340"/>
    </location>
</feature>